<keyword evidence="3" id="KW-1185">Reference proteome</keyword>
<evidence type="ECO:0000313" key="3">
    <source>
        <dbReference type="Proteomes" id="UP000054241"/>
    </source>
</evidence>
<feature type="compositionally biased region" description="Low complexity" evidence="1">
    <location>
        <begin position="1"/>
        <end position="23"/>
    </location>
</feature>
<dbReference type="STRING" id="67285.AQI88_38525"/>
<dbReference type="InterPro" id="IPR029058">
    <property type="entry name" value="AB_hydrolase_fold"/>
</dbReference>
<evidence type="ECO:0000256" key="1">
    <source>
        <dbReference type="SAM" id="MobiDB-lite"/>
    </source>
</evidence>
<dbReference type="RefSeq" id="WP_067009453.1">
    <property type="nucleotide sequence ID" value="NZ_BNDU01000002.1"/>
</dbReference>
<dbReference type="Proteomes" id="UP000054241">
    <property type="component" value="Unassembled WGS sequence"/>
</dbReference>
<dbReference type="SUPFAM" id="SSF53474">
    <property type="entry name" value="alpha/beta-Hydrolases"/>
    <property type="match status" value="1"/>
</dbReference>
<organism evidence="2 3">
    <name type="scientific">Streptomyces cellostaticus</name>
    <dbReference type="NCBI Taxonomy" id="67285"/>
    <lineage>
        <taxon>Bacteria</taxon>
        <taxon>Bacillati</taxon>
        <taxon>Actinomycetota</taxon>
        <taxon>Actinomycetes</taxon>
        <taxon>Kitasatosporales</taxon>
        <taxon>Streptomycetaceae</taxon>
        <taxon>Streptomyces</taxon>
    </lineage>
</organism>
<accession>A0A117PTL4</accession>
<feature type="region of interest" description="Disordered" evidence="1">
    <location>
        <begin position="1"/>
        <end position="36"/>
    </location>
</feature>
<sequence>MRGAGAPLDPDPLTADPEALPDAVLRGRNSPDVAGPAGANADVGLFLAISAQDRDSLPQRSEAFVRAAAGSGVRVKTLIRPADGHNFQTWSGMYLIALGWLSTERSPPAAGRQGSALSPPAAGR</sequence>
<protein>
    <recommendedName>
        <fullName evidence="4">Peptidase S9 prolyl oligopeptidase catalytic domain-containing protein</fullName>
    </recommendedName>
</protein>
<dbReference type="OrthoDB" id="3670437at2"/>
<evidence type="ECO:0000313" key="2">
    <source>
        <dbReference type="EMBL" id="KUM91083.1"/>
    </source>
</evidence>
<gene>
    <name evidence="2" type="ORF">AQI88_38525</name>
</gene>
<proteinExistence type="predicted"/>
<comment type="caution">
    <text evidence="2">The sequence shown here is derived from an EMBL/GenBank/DDBJ whole genome shotgun (WGS) entry which is preliminary data.</text>
</comment>
<dbReference type="AlphaFoldDB" id="A0A117PTL4"/>
<reference evidence="2 3" key="1">
    <citation type="submission" date="2015-10" db="EMBL/GenBank/DDBJ databases">
        <title>Draft genome sequence of Streptomyces cellostaticus DSM 40189, type strain for the species Streptomyces cellostaticus.</title>
        <authorList>
            <person name="Ruckert C."/>
            <person name="Winkler A."/>
            <person name="Kalinowski J."/>
            <person name="Kampfer P."/>
            <person name="Glaeser S."/>
        </authorList>
    </citation>
    <scope>NUCLEOTIDE SEQUENCE [LARGE SCALE GENOMIC DNA]</scope>
    <source>
        <strain evidence="2 3">DSM 40189</strain>
    </source>
</reference>
<dbReference type="EMBL" id="LMWL01000084">
    <property type="protein sequence ID" value="KUM91083.1"/>
    <property type="molecule type" value="Genomic_DNA"/>
</dbReference>
<evidence type="ECO:0008006" key="4">
    <source>
        <dbReference type="Google" id="ProtNLM"/>
    </source>
</evidence>
<name>A0A117PTL4_9ACTN</name>